<dbReference type="Gene3D" id="1.10.10.10">
    <property type="entry name" value="Winged helix-like DNA-binding domain superfamily/Winged helix DNA-binding domain"/>
    <property type="match status" value="1"/>
</dbReference>
<reference evidence="7" key="2">
    <citation type="submission" date="2020-09" db="EMBL/GenBank/DDBJ databases">
        <authorList>
            <person name="Sun Q."/>
            <person name="Ohkuma M."/>
        </authorList>
    </citation>
    <scope>NUCLEOTIDE SEQUENCE</scope>
    <source>
        <strain evidence="7">JCM 4234</strain>
    </source>
</reference>
<name>A0A918GRN9_STRGD</name>
<feature type="compositionally biased region" description="Pro residues" evidence="5">
    <location>
        <begin position="16"/>
        <end position="31"/>
    </location>
</feature>
<evidence type="ECO:0000256" key="1">
    <source>
        <dbReference type="ARBA" id="ARBA00010466"/>
    </source>
</evidence>
<dbReference type="AlphaFoldDB" id="A0A918GRN9"/>
<feature type="compositionally biased region" description="Basic and acidic residues" evidence="5">
    <location>
        <begin position="53"/>
        <end position="66"/>
    </location>
</feature>
<comment type="similarity">
    <text evidence="1">Belongs to the SorC transcriptional regulatory family.</text>
</comment>
<comment type="caution">
    <text evidence="7">The sequence shown here is derived from an EMBL/GenBank/DDBJ whole genome shotgun (WGS) entry which is preliminary data.</text>
</comment>
<evidence type="ECO:0000256" key="4">
    <source>
        <dbReference type="ARBA" id="ARBA00023163"/>
    </source>
</evidence>
<dbReference type="Proteomes" id="UP000653493">
    <property type="component" value="Unassembled WGS sequence"/>
</dbReference>
<accession>A0A918GRN9</accession>
<keyword evidence="2" id="KW-0805">Transcription regulation</keyword>
<keyword evidence="4" id="KW-0804">Transcription</keyword>
<evidence type="ECO:0000313" key="7">
    <source>
        <dbReference type="EMBL" id="GGS53480.1"/>
    </source>
</evidence>
<evidence type="ECO:0000256" key="2">
    <source>
        <dbReference type="ARBA" id="ARBA00023015"/>
    </source>
</evidence>
<organism evidence="7 8">
    <name type="scientific">Streptomyces griseoviridis</name>
    <dbReference type="NCBI Taxonomy" id="45398"/>
    <lineage>
        <taxon>Bacteria</taxon>
        <taxon>Bacillati</taxon>
        <taxon>Actinomycetota</taxon>
        <taxon>Actinomycetes</taxon>
        <taxon>Kitasatosporales</taxon>
        <taxon>Streptomycetaceae</taxon>
        <taxon>Streptomyces</taxon>
    </lineage>
</organism>
<sequence>MLPAPEAAVTVLAGPRPVPPVPADRPAPAPGTGPGRPRTPYAPVPAGPVLHDGSPRQDTARTDRRRVGMAQDQGTGTAAPPVDILLAATVARRFYLAQQSKVEIARALGISRFKVARLLDAAVAHRIVRIDISVPAQIDTALSRRMRERFALRHAVVVDLAREGAHAEATPVLPWLAEAGARLVTELAREGDVIGLACGPVTEALTAAVDRLPPCEVVQLSGTAAPDPFGEDAVAPVRRLAAAADGRAFTLHTPLVLPDPLTASILARQPSIADTLRQFGRVTRAVVPVGGWETGGSALYDASAPDERAEYHARGARAEICGLVLDEDGRTVPTDMGDRMICVDADTLRAVPEVIGVTGGAGAHTALRAALRSGCLSGVVTDAETATQVLGSSGGRPDGTAPQPGAGPPAR</sequence>
<dbReference type="SUPFAM" id="SSF100950">
    <property type="entry name" value="NagB/RpiA/CoA transferase-like"/>
    <property type="match status" value="1"/>
</dbReference>
<dbReference type="GO" id="GO:0030246">
    <property type="term" value="F:carbohydrate binding"/>
    <property type="evidence" value="ECO:0007669"/>
    <property type="project" value="InterPro"/>
</dbReference>
<dbReference type="Pfam" id="PF04198">
    <property type="entry name" value="Sugar-bind"/>
    <property type="match status" value="1"/>
</dbReference>
<dbReference type="PANTHER" id="PTHR34294">
    <property type="entry name" value="TRANSCRIPTIONAL REGULATOR-RELATED"/>
    <property type="match status" value="1"/>
</dbReference>
<dbReference type="InterPro" id="IPR051054">
    <property type="entry name" value="SorC_transcr_regulators"/>
</dbReference>
<dbReference type="InterPro" id="IPR007324">
    <property type="entry name" value="Sugar-bd_dom_put"/>
</dbReference>
<dbReference type="Gene3D" id="3.40.50.1360">
    <property type="match status" value="1"/>
</dbReference>
<evidence type="ECO:0000313" key="8">
    <source>
        <dbReference type="Proteomes" id="UP000653493"/>
    </source>
</evidence>
<dbReference type="EMBL" id="BMSL01000017">
    <property type="protein sequence ID" value="GGS53480.1"/>
    <property type="molecule type" value="Genomic_DNA"/>
</dbReference>
<dbReference type="InterPro" id="IPR036388">
    <property type="entry name" value="WH-like_DNA-bd_sf"/>
</dbReference>
<dbReference type="PANTHER" id="PTHR34294:SF1">
    <property type="entry name" value="TRANSCRIPTIONAL REGULATOR LSRR"/>
    <property type="match status" value="1"/>
</dbReference>
<dbReference type="GO" id="GO:0003677">
    <property type="term" value="F:DNA binding"/>
    <property type="evidence" value="ECO:0007669"/>
    <property type="project" value="UniProtKB-KW"/>
</dbReference>
<feature type="region of interest" description="Disordered" evidence="5">
    <location>
        <begin position="1"/>
        <end position="78"/>
    </location>
</feature>
<dbReference type="InterPro" id="IPR037171">
    <property type="entry name" value="NagB/RpiA_transferase-like"/>
</dbReference>
<reference evidence="7" key="1">
    <citation type="journal article" date="2014" name="Int. J. Syst. Evol. Microbiol.">
        <title>Complete genome sequence of Corynebacterium casei LMG S-19264T (=DSM 44701T), isolated from a smear-ripened cheese.</title>
        <authorList>
            <consortium name="US DOE Joint Genome Institute (JGI-PGF)"/>
            <person name="Walter F."/>
            <person name="Albersmeier A."/>
            <person name="Kalinowski J."/>
            <person name="Ruckert C."/>
        </authorList>
    </citation>
    <scope>NUCLEOTIDE SEQUENCE</scope>
    <source>
        <strain evidence="7">JCM 4234</strain>
    </source>
</reference>
<evidence type="ECO:0000256" key="3">
    <source>
        <dbReference type="ARBA" id="ARBA00023125"/>
    </source>
</evidence>
<evidence type="ECO:0000256" key="5">
    <source>
        <dbReference type="SAM" id="MobiDB-lite"/>
    </source>
</evidence>
<proteinExistence type="inferred from homology"/>
<feature type="region of interest" description="Disordered" evidence="5">
    <location>
        <begin position="389"/>
        <end position="411"/>
    </location>
</feature>
<protein>
    <submittedName>
        <fullName evidence="7">Transcriptional regulator</fullName>
    </submittedName>
</protein>
<keyword evidence="8" id="KW-1185">Reference proteome</keyword>
<feature type="domain" description="Sugar-binding" evidence="6">
    <location>
        <begin position="140"/>
        <end position="390"/>
    </location>
</feature>
<keyword evidence="3" id="KW-0238">DNA-binding</keyword>
<gene>
    <name evidence="7" type="ORF">GCM10010238_48650</name>
</gene>
<evidence type="ECO:0000259" key="6">
    <source>
        <dbReference type="Pfam" id="PF04198"/>
    </source>
</evidence>